<evidence type="ECO:0000256" key="13">
    <source>
        <dbReference type="RuleBase" id="RU003848"/>
    </source>
</evidence>
<evidence type="ECO:0000256" key="6">
    <source>
        <dbReference type="ARBA" id="ARBA00022989"/>
    </source>
</evidence>
<dbReference type="PANTHER" id="PTHR33445">
    <property type="entry name" value="ATP SYNTHASE SUBUNIT B', CHLOROPLASTIC"/>
    <property type="match status" value="1"/>
</dbReference>
<comment type="similarity">
    <text evidence="1 12 13">Belongs to the ATPase B chain family.</text>
</comment>
<dbReference type="PANTHER" id="PTHR33445:SF2">
    <property type="entry name" value="ATP SYNTHASE SUBUNIT B', CHLOROPLASTIC"/>
    <property type="match status" value="1"/>
</dbReference>
<feature type="transmembrane region" description="Helical" evidence="12">
    <location>
        <begin position="20"/>
        <end position="39"/>
    </location>
</feature>
<keyword evidence="14" id="KW-0175">Coiled coil</keyword>
<dbReference type="GO" id="GO:0012505">
    <property type="term" value="C:endomembrane system"/>
    <property type="evidence" value="ECO:0007669"/>
    <property type="project" value="UniProtKB-SubCell"/>
</dbReference>
<evidence type="ECO:0000256" key="14">
    <source>
        <dbReference type="SAM" id="Coils"/>
    </source>
</evidence>
<evidence type="ECO:0000256" key="8">
    <source>
        <dbReference type="ARBA" id="ARBA00023136"/>
    </source>
</evidence>
<feature type="region of interest" description="Disordered" evidence="15">
    <location>
        <begin position="150"/>
        <end position="183"/>
    </location>
</feature>
<reference evidence="16" key="2">
    <citation type="journal article" date="2021" name="PeerJ">
        <title>Extensive microbial diversity within the chicken gut microbiome revealed by metagenomics and culture.</title>
        <authorList>
            <person name="Gilroy R."/>
            <person name="Ravi A."/>
            <person name="Getino M."/>
            <person name="Pursley I."/>
            <person name="Horton D.L."/>
            <person name="Alikhan N.F."/>
            <person name="Baker D."/>
            <person name="Gharbi K."/>
            <person name="Hall N."/>
            <person name="Watson M."/>
            <person name="Adriaenssens E.M."/>
            <person name="Foster-Nyarko E."/>
            <person name="Jarju S."/>
            <person name="Secka A."/>
            <person name="Antonio M."/>
            <person name="Oren A."/>
            <person name="Chaudhuri R.R."/>
            <person name="La Ragione R."/>
            <person name="Hildebrand F."/>
            <person name="Pallen M.J."/>
        </authorList>
    </citation>
    <scope>NUCLEOTIDE SEQUENCE</scope>
    <source>
        <strain evidence="16">CHK187-14744</strain>
    </source>
</reference>
<keyword evidence="6 12" id="KW-1133">Transmembrane helix</keyword>
<reference evidence="16" key="1">
    <citation type="submission" date="2020-10" db="EMBL/GenBank/DDBJ databases">
        <authorList>
            <person name="Gilroy R."/>
        </authorList>
    </citation>
    <scope>NUCLEOTIDE SEQUENCE</scope>
    <source>
        <strain evidence="16">CHK187-14744</strain>
    </source>
</reference>
<dbReference type="InterPro" id="IPR050059">
    <property type="entry name" value="ATP_synthase_B_chain"/>
</dbReference>
<evidence type="ECO:0000256" key="1">
    <source>
        <dbReference type="ARBA" id="ARBA00005513"/>
    </source>
</evidence>
<evidence type="ECO:0000256" key="11">
    <source>
        <dbReference type="ARBA" id="ARBA00037847"/>
    </source>
</evidence>
<comment type="function">
    <text evidence="12">Component of the F(0) channel, it forms part of the peripheral stalk, linking F(1) to F(0).</text>
</comment>
<gene>
    <name evidence="12" type="primary">atpF</name>
    <name evidence="16" type="ORF">IAB63_08815</name>
</gene>
<dbReference type="HAMAP" id="MF_01398">
    <property type="entry name" value="ATP_synth_b_bprime"/>
    <property type="match status" value="1"/>
</dbReference>
<keyword evidence="3 12" id="KW-0138">CF(0)</keyword>
<sequence>MDIAGFERLFGLDIQLLFDVVIEFLLLMFLYFAMSRLFFRSVRRFLEERQEVIQKELGAAQKEEKKILELKAVYEDKLDQAKEEAGELLARSRQAALDEQEQIIARAKQEATLRMAEAEAQARQAKEHIRARIQMQARELAASILIQIGDDGKKEDAAPEEQEPDWTKGRIKDMEGGHGDIHH</sequence>
<name>A0A9D1HI23_9FIRM</name>
<keyword evidence="8 12" id="KW-0472">Membrane</keyword>
<keyword evidence="2 12" id="KW-0813">Transport</keyword>
<keyword evidence="7 12" id="KW-0406">Ion transport</keyword>
<dbReference type="GO" id="GO:0045259">
    <property type="term" value="C:proton-transporting ATP synthase complex"/>
    <property type="evidence" value="ECO:0007669"/>
    <property type="project" value="UniProtKB-KW"/>
</dbReference>
<dbReference type="GO" id="GO:0005886">
    <property type="term" value="C:plasma membrane"/>
    <property type="evidence" value="ECO:0007669"/>
    <property type="project" value="UniProtKB-SubCell"/>
</dbReference>
<organism evidence="16 17">
    <name type="scientific">Candidatus Onthocola gallistercoris</name>
    <dbReference type="NCBI Taxonomy" id="2840876"/>
    <lineage>
        <taxon>Bacteria</taxon>
        <taxon>Bacillati</taxon>
        <taxon>Bacillota</taxon>
        <taxon>Bacilli</taxon>
        <taxon>Candidatus Onthocola</taxon>
    </lineage>
</organism>
<dbReference type="AlphaFoldDB" id="A0A9D1HI23"/>
<dbReference type="InterPro" id="IPR002146">
    <property type="entry name" value="ATP_synth_b/b'su_bac/chlpt"/>
</dbReference>
<evidence type="ECO:0000313" key="16">
    <source>
        <dbReference type="EMBL" id="HIU03339.1"/>
    </source>
</evidence>
<evidence type="ECO:0000256" key="2">
    <source>
        <dbReference type="ARBA" id="ARBA00022448"/>
    </source>
</evidence>
<keyword evidence="9 12" id="KW-0066">ATP synthesis</keyword>
<feature type="coiled-coil region" evidence="14">
    <location>
        <begin position="43"/>
        <end position="128"/>
    </location>
</feature>
<evidence type="ECO:0000256" key="7">
    <source>
        <dbReference type="ARBA" id="ARBA00023065"/>
    </source>
</evidence>
<evidence type="ECO:0000256" key="15">
    <source>
        <dbReference type="SAM" id="MobiDB-lite"/>
    </source>
</evidence>
<accession>A0A9D1HI23</accession>
<evidence type="ECO:0000256" key="5">
    <source>
        <dbReference type="ARBA" id="ARBA00022781"/>
    </source>
</evidence>
<evidence type="ECO:0000256" key="12">
    <source>
        <dbReference type="HAMAP-Rule" id="MF_01398"/>
    </source>
</evidence>
<feature type="compositionally biased region" description="Basic and acidic residues" evidence="15">
    <location>
        <begin position="165"/>
        <end position="183"/>
    </location>
</feature>
<dbReference type="GO" id="GO:0046933">
    <property type="term" value="F:proton-transporting ATP synthase activity, rotational mechanism"/>
    <property type="evidence" value="ECO:0007669"/>
    <property type="project" value="UniProtKB-UniRule"/>
</dbReference>
<dbReference type="Proteomes" id="UP000824164">
    <property type="component" value="Unassembled WGS sequence"/>
</dbReference>
<evidence type="ECO:0000313" key="17">
    <source>
        <dbReference type="Proteomes" id="UP000824164"/>
    </source>
</evidence>
<keyword evidence="5 12" id="KW-0375">Hydrogen ion transport</keyword>
<comment type="subcellular location">
    <subcellularLocation>
        <location evidence="12">Cell membrane</location>
        <topology evidence="12">Single-pass membrane protein</topology>
    </subcellularLocation>
    <subcellularLocation>
        <location evidence="11">Endomembrane system</location>
        <topology evidence="11">Single-pass membrane protein</topology>
    </subcellularLocation>
</comment>
<dbReference type="GO" id="GO:0046961">
    <property type="term" value="F:proton-transporting ATPase activity, rotational mechanism"/>
    <property type="evidence" value="ECO:0007669"/>
    <property type="project" value="TreeGrafter"/>
</dbReference>
<evidence type="ECO:0000256" key="9">
    <source>
        <dbReference type="ARBA" id="ARBA00023310"/>
    </source>
</evidence>
<comment type="function">
    <text evidence="10 12">F(1)F(0) ATP synthase produces ATP from ADP in the presence of a proton or sodium gradient. F-type ATPases consist of two structural domains, F(1) containing the extramembraneous catalytic core and F(0) containing the membrane proton channel, linked together by a central stalk and a peripheral stalk. During catalysis, ATP synthesis in the catalytic domain of F(1) is coupled via a rotary mechanism of the central stalk subunits to proton translocation.</text>
</comment>
<protein>
    <recommendedName>
        <fullName evidence="12">ATP synthase subunit b</fullName>
    </recommendedName>
    <alternativeName>
        <fullName evidence="12">ATP synthase F(0) sector subunit b</fullName>
    </alternativeName>
    <alternativeName>
        <fullName evidence="12">ATPase subunit I</fullName>
    </alternativeName>
    <alternativeName>
        <fullName evidence="12">F-type ATPase subunit b</fullName>
        <shortName evidence="12">F-ATPase subunit b</shortName>
    </alternativeName>
</protein>
<dbReference type="EMBL" id="DVLT01000053">
    <property type="protein sequence ID" value="HIU03339.1"/>
    <property type="molecule type" value="Genomic_DNA"/>
</dbReference>
<proteinExistence type="inferred from homology"/>
<evidence type="ECO:0000256" key="3">
    <source>
        <dbReference type="ARBA" id="ARBA00022547"/>
    </source>
</evidence>
<dbReference type="CDD" id="cd06503">
    <property type="entry name" value="ATP-synt_Fo_b"/>
    <property type="match status" value="1"/>
</dbReference>
<keyword evidence="4 12" id="KW-0812">Transmembrane</keyword>
<keyword evidence="12" id="KW-1003">Cell membrane</keyword>
<evidence type="ECO:0000256" key="4">
    <source>
        <dbReference type="ARBA" id="ARBA00022692"/>
    </source>
</evidence>
<evidence type="ECO:0000256" key="10">
    <source>
        <dbReference type="ARBA" id="ARBA00025198"/>
    </source>
</evidence>
<comment type="subunit">
    <text evidence="12">F-type ATPases have 2 components, F(1) - the catalytic core - and F(0) - the membrane proton channel. F(1) has five subunits: alpha(3), beta(3), gamma(1), delta(1), epsilon(1). F(0) has three main subunits: a(1), b(2) and c(10-14). The alpha and beta chains form an alternating ring which encloses part of the gamma chain. F(1) is attached to F(0) by a central stalk formed by the gamma and epsilon chains, while a peripheral stalk is formed by the delta and b chains.</text>
</comment>
<comment type="caution">
    <text evidence="16">The sequence shown here is derived from an EMBL/GenBank/DDBJ whole genome shotgun (WGS) entry which is preliminary data.</text>
</comment>
<dbReference type="Pfam" id="PF00430">
    <property type="entry name" value="ATP-synt_B"/>
    <property type="match status" value="1"/>
</dbReference>